<proteinExistence type="predicted"/>
<protein>
    <submittedName>
        <fullName evidence="1">Uncharacterized protein</fullName>
    </submittedName>
</protein>
<dbReference type="EMBL" id="KZ678463">
    <property type="protein sequence ID" value="PSR83255.1"/>
    <property type="molecule type" value="Genomic_DNA"/>
</dbReference>
<sequence>MPLCSPANWAWLFSPGVATCWWWTGWTSFAISPWDPNSSLRMPSASSAVAWRQCLGGSISRAKGEAKAKAGLEYRTVYTLRDDVGDARHGLCRRPKPLRIRKYLWHTVLP</sequence>
<reference evidence="1 2" key="1">
    <citation type="journal article" date="2018" name="Mycol. Prog.">
        <title>Coniella lustricola, a new species from submerged detritus.</title>
        <authorList>
            <person name="Raudabaugh D.B."/>
            <person name="Iturriaga T."/>
            <person name="Carver A."/>
            <person name="Mondo S."/>
            <person name="Pangilinan J."/>
            <person name="Lipzen A."/>
            <person name="He G."/>
            <person name="Amirebrahimi M."/>
            <person name="Grigoriev I.V."/>
            <person name="Miller A.N."/>
        </authorList>
    </citation>
    <scope>NUCLEOTIDE SEQUENCE [LARGE SCALE GENOMIC DNA]</scope>
    <source>
        <strain evidence="1 2">B22-T-1</strain>
    </source>
</reference>
<dbReference type="AlphaFoldDB" id="A0A2T3A5L4"/>
<dbReference type="Proteomes" id="UP000241462">
    <property type="component" value="Unassembled WGS sequence"/>
</dbReference>
<name>A0A2T3A5L4_9PEZI</name>
<evidence type="ECO:0000313" key="2">
    <source>
        <dbReference type="Proteomes" id="UP000241462"/>
    </source>
</evidence>
<accession>A0A2T3A5L4</accession>
<gene>
    <name evidence="1" type="ORF">BD289DRAFT_288907</name>
</gene>
<organism evidence="1 2">
    <name type="scientific">Coniella lustricola</name>
    <dbReference type="NCBI Taxonomy" id="2025994"/>
    <lineage>
        <taxon>Eukaryota</taxon>
        <taxon>Fungi</taxon>
        <taxon>Dikarya</taxon>
        <taxon>Ascomycota</taxon>
        <taxon>Pezizomycotina</taxon>
        <taxon>Sordariomycetes</taxon>
        <taxon>Sordariomycetidae</taxon>
        <taxon>Diaporthales</taxon>
        <taxon>Schizoparmaceae</taxon>
        <taxon>Coniella</taxon>
    </lineage>
</organism>
<dbReference type="InParanoid" id="A0A2T3A5L4"/>
<evidence type="ECO:0000313" key="1">
    <source>
        <dbReference type="EMBL" id="PSR83255.1"/>
    </source>
</evidence>
<keyword evidence="2" id="KW-1185">Reference proteome</keyword>